<protein>
    <submittedName>
        <fullName evidence="8">THAP-type domain-containing protein</fullName>
    </submittedName>
</protein>
<feature type="domain" description="THAP-type" evidence="6">
    <location>
        <begin position="21"/>
        <end position="107"/>
    </location>
</feature>
<name>A0A7I4Y0J5_HAECO</name>
<keyword evidence="4 5" id="KW-0238">DNA-binding</keyword>
<dbReference type="SMART" id="SM00980">
    <property type="entry name" value="THAP"/>
    <property type="match status" value="1"/>
</dbReference>
<evidence type="ECO:0000256" key="1">
    <source>
        <dbReference type="ARBA" id="ARBA00022723"/>
    </source>
</evidence>
<keyword evidence="2 5" id="KW-0863">Zinc-finger</keyword>
<dbReference type="PROSITE" id="PS50950">
    <property type="entry name" value="ZF_THAP"/>
    <property type="match status" value="1"/>
</dbReference>
<keyword evidence="7" id="KW-1185">Reference proteome</keyword>
<keyword evidence="1" id="KW-0479">Metal-binding</keyword>
<sequence>MESSTRNGEQQKDSTELSRRVRLRLCAVCGMKKHQHYMQTFTENAAKREEWIRLLCDNDAVLMENQKQRLQSYGRKFICYDHFTADQFEYSSQRSLILKRTAAPVRYDPVTFKPNRHTANTVFAVKRRSILDEQPAYINLLQTPPQISSMEFLLRNIEVYSFGKIK</sequence>
<evidence type="ECO:0000256" key="3">
    <source>
        <dbReference type="ARBA" id="ARBA00022833"/>
    </source>
</evidence>
<dbReference type="Proteomes" id="UP000025227">
    <property type="component" value="Unplaced"/>
</dbReference>
<evidence type="ECO:0000256" key="4">
    <source>
        <dbReference type="ARBA" id="ARBA00023125"/>
    </source>
</evidence>
<evidence type="ECO:0000313" key="8">
    <source>
        <dbReference type="WBParaSite" id="HCON_00028760-00001"/>
    </source>
</evidence>
<dbReference type="GO" id="GO:0008270">
    <property type="term" value="F:zinc ion binding"/>
    <property type="evidence" value="ECO:0007669"/>
    <property type="project" value="UniProtKB-KW"/>
</dbReference>
<proteinExistence type="predicted"/>
<dbReference type="Pfam" id="PF05485">
    <property type="entry name" value="THAP"/>
    <property type="match status" value="1"/>
</dbReference>
<evidence type="ECO:0000313" key="7">
    <source>
        <dbReference type="Proteomes" id="UP000025227"/>
    </source>
</evidence>
<dbReference type="InterPro" id="IPR006612">
    <property type="entry name" value="THAP_Znf"/>
</dbReference>
<evidence type="ECO:0000256" key="5">
    <source>
        <dbReference type="PROSITE-ProRule" id="PRU00309"/>
    </source>
</evidence>
<dbReference type="WBParaSite" id="HCON_00028760-00001">
    <property type="protein sequence ID" value="HCON_00028760-00001"/>
    <property type="gene ID" value="HCON_00028760"/>
</dbReference>
<dbReference type="GO" id="GO:0003677">
    <property type="term" value="F:DNA binding"/>
    <property type="evidence" value="ECO:0007669"/>
    <property type="project" value="UniProtKB-UniRule"/>
</dbReference>
<accession>A0A7I4Y0J5</accession>
<dbReference type="AlphaFoldDB" id="A0A7I4Y0J5"/>
<reference evidence="8" key="1">
    <citation type="submission" date="2020-12" db="UniProtKB">
        <authorList>
            <consortium name="WormBaseParasite"/>
        </authorList>
    </citation>
    <scope>IDENTIFICATION</scope>
    <source>
        <strain evidence="8">MHco3</strain>
    </source>
</reference>
<evidence type="ECO:0000256" key="2">
    <source>
        <dbReference type="ARBA" id="ARBA00022771"/>
    </source>
</evidence>
<dbReference type="OrthoDB" id="5856152at2759"/>
<dbReference type="SUPFAM" id="SSF57716">
    <property type="entry name" value="Glucocorticoid receptor-like (DNA-binding domain)"/>
    <property type="match status" value="1"/>
</dbReference>
<keyword evidence="3" id="KW-0862">Zinc</keyword>
<organism evidence="7 8">
    <name type="scientific">Haemonchus contortus</name>
    <name type="common">Barber pole worm</name>
    <dbReference type="NCBI Taxonomy" id="6289"/>
    <lineage>
        <taxon>Eukaryota</taxon>
        <taxon>Metazoa</taxon>
        <taxon>Ecdysozoa</taxon>
        <taxon>Nematoda</taxon>
        <taxon>Chromadorea</taxon>
        <taxon>Rhabditida</taxon>
        <taxon>Rhabditina</taxon>
        <taxon>Rhabditomorpha</taxon>
        <taxon>Strongyloidea</taxon>
        <taxon>Trichostrongylidae</taxon>
        <taxon>Haemonchus</taxon>
    </lineage>
</organism>
<evidence type="ECO:0000259" key="6">
    <source>
        <dbReference type="PROSITE" id="PS50950"/>
    </source>
</evidence>